<evidence type="ECO:0000256" key="7">
    <source>
        <dbReference type="ARBA" id="ARBA00023004"/>
    </source>
</evidence>
<dbReference type="GO" id="GO:0051536">
    <property type="term" value="F:iron-sulfur cluster binding"/>
    <property type="evidence" value="ECO:0007669"/>
    <property type="project" value="UniProtKB-KW"/>
</dbReference>
<comment type="caution">
    <text evidence="12">The sequence shown here is derived from an EMBL/GenBank/DDBJ whole genome shotgun (WGS) entry which is preliminary data.</text>
</comment>
<accession>A0A8J2XKU1</accession>
<name>A0A8J2XKU1_9MICO</name>
<protein>
    <recommendedName>
        <fullName evidence="3">cysteine desulfurase</fullName>
        <ecNumber evidence="3">2.8.1.7</ecNumber>
    </recommendedName>
</protein>
<keyword evidence="4" id="KW-0808">Transferase</keyword>
<keyword evidence="7" id="KW-0408">Iron</keyword>
<evidence type="ECO:0000256" key="1">
    <source>
        <dbReference type="ARBA" id="ARBA00001933"/>
    </source>
</evidence>
<dbReference type="Gene3D" id="3.90.1150.10">
    <property type="entry name" value="Aspartate Aminotransferase, domain 1"/>
    <property type="match status" value="1"/>
</dbReference>
<keyword evidence="8" id="KW-0411">Iron-sulfur</keyword>
<evidence type="ECO:0000256" key="6">
    <source>
        <dbReference type="ARBA" id="ARBA00022898"/>
    </source>
</evidence>
<proteinExistence type="inferred from homology"/>
<feature type="domain" description="Aminotransferase class V" evidence="11">
    <location>
        <begin position="38"/>
        <end position="407"/>
    </location>
</feature>
<dbReference type="InterPro" id="IPR015424">
    <property type="entry name" value="PyrdxlP-dep_Trfase"/>
</dbReference>
<gene>
    <name evidence="12" type="ORF">GCM10011333_14400</name>
</gene>
<dbReference type="GO" id="GO:0031071">
    <property type="term" value="F:cysteine desulfurase activity"/>
    <property type="evidence" value="ECO:0007669"/>
    <property type="project" value="UniProtKB-EC"/>
</dbReference>
<dbReference type="AlphaFoldDB" id="A0A8J2XKU1"/>
<dbReference type="InterPro" id="IPR015421">
    <property type="entry name" value="PyrdxlP-dep_Trfase_major"/>
</dbReference>
<dbReference type="PANTHER" id="PTHR11601:SF34">
    <property type="entry name" value="CYSTEINE DESULFURASE"/>
    <property type="match status" value="1"/>
</dbReference>
<keyword evidence="5" id="KW-0479">Metal-binding</keyword>
<dbReference type="Proteomes" id="UP000616114">
    <property type="component" value="Unassembled WGS sequence"/>
</dbReference>
<evidence type="ECO:0000256" key="5">
    <source>
        <dbReference type="ARBA" id="ARBA00022723"/>
    </source>
</evidence>
<evidence type="ECO:0000313" key="13">
    <source>
        <dbReference type="Proteomes" id="UP000616114"/>
    </source>
</evidence>
<dbReference type="InterPro" id="IPR020578">
    <property type="entry name" value="Aminotrans_V_PyrdxlP_BS"/>
</dbReference>
<evidence type="ECO:0000259" key="11">
    <source>
        <dbReference type="Pfam" id="PF00266"/>
    </source>
</evidence>
<comment type="similarity">
    <text evidence="2">Belongs to the class-V pyridoxal-phosphate-dependent aminotransferase family. NifS/IscS subfamily.</text>
</comment>
<dbReference type="EC" id="2.8.1.7" evidence="3"/>
<evidence type="ECO:0000256" key="2">
    <source>
        <dbReference type="ARBA" id="ARBA00006490"/>
    </source>
</evidence>
<dbReference type="PIRSF" id="PIRSF005572">
    <property type="entry name" value="NifS"/>
    <property type="match status" value="1"/>
</dbReference>
<comment type="catalytic activity">
    <reaction evidence="9">
        <text>(sulfur carrier)-H + L-cysteine = (sulfur carrier)-SH + L-alanine</text>
        <dbReference type="Rhea" id="RHEA:43892"/>
        <dbReference type="Rhea" id="RHEA-COMP:14737"/>
        <dbReference type="Rhea" id="RHEA-COMP:14739"/>
        <dbReference type="ChEBI" id="CHEBI:29917"/>
        <dbReference type="ChEBI" id="CHEBI:35235"/>
        <dbReference type="ChEBI" id="CHEBI:57972"/>
        <dbReference type="ChEBI" id="CHEBI:64428"/>
        <dbReference type="EC" id="2.8.1.7"/>
    </reaction>
</comment>
<evidence type="ECO:0000256" key="8">
    <source>
        <dbReference type="ARBA" id="ARBA00023014"/>
    </source>
</evidence>
<dbReference type="InterPro" id="IPR016454">
    <property type="entry name" value="Cysteine_dSase"/>
</dbReference>
<evidence type="ECO:0000256" key="10">
    <source>
        <dbReference type="RuleBase" id="RU004504"/>
    </source>
</evidence>
<evidence type="ECO:0000313" key="12">
    <source>
        <dbReference type="EMBL" id="GGA12634.1"/>
    </source>
</evidence>
<dbReference type="Gene3D" id="1.10.260.50">
    <property type="match status" value="1"/>
</dbReference>
<keyword evidence="13" id="KW-1185">Reference proteome</keyword>
<dbReference type="InterPro" id="IPR015422">
    <property type="entry name" value="PyrdxlP-dep_Trfase_small"/>
</dbReference>
<sequence length="433" mass="45642">MPDRSAGLTRRAGSCPPGRPLFRQCLAARRKIDCVRAYFDHAATSPMTPGVLATYTEELQRVGNPSSLHASGQAARMRLEEARETIARAVGAATPAEVVLTSGGTEADNLALKGLYWARRAADPARRRVLLSAIEHHAVMETAEWLEAHEGAELHWLEVDAQGRVRLDAYQETLERYAGQIALVSVMLANNEIGTIQPVPRIAELARAHGIPVHTDAVQALGQIPVDMSELGVDALSLSAHKVGGPVGVGALVLARSLSPVPVLHGGGQERGVRSGTLDVAGAVAFARAVQDATADLPARAAAMRELRETLIAGILESVPGAEITGSQGMERLPGNVHMIVPGCEGDSLLFLLDSHGFDTSTGSACQAGVSRPSHVVLALGRTEDEARATQRFSLGPETTAEEVQRLLSVLPGIVERARAAGMVSATPSWAVS</sequence>
<comment type="cofactor">
    <cofactor evidence="1 10">
        <name>pyridoxal 5'-phosphate</name>
        <dbReference type="ChEBI" id="CHEBI:597326"/>
    </cofactor>
</comment>
<dbReference type="InterPro" id="IPR000192">
    <property type="entry name" value="Aminotrans_V_dom"/>
</dbReference>
<evidence type="ECO:0000256" key="9">
    <source>
        <dbReference type="ARBA" id="ARBA00050776"/>
    </source>
</evidence>
<reference evidence="12" key="1">
    <citation type="journal article" date="2014" name="Int. J. Syst. Evol. Microbiol.">
        <title>Complete genome sequence of Corynebacterium casei LMG S-19264T (=DSM 44701T), isolated from a smear-ripened cheese.</title>
        <authorList>
            <consortium name="US DOE Joint Genome Institute (JGI-PGF)"/>
            <person name="Walter F."/>
            <person name="Albersmeier A."/>
            <person name="Kalinowski J."/>
            <person name="Ruckert C."/>
        </authorList>
    </citation>
    <scope>NUCLEOTIDE SEQUENCE</scope>
    <source>
        <strain evidence="12">CGMCC 1.12785</strain>
    </source>
</reference>
<evidence type="ECO:0000256" key="4">
    <source>
        <dbReference type="ARBA" id="ARBA00022679"/>
    </source>
</evidence>
<dbReference type="PANTHER" id="PTHR11601">
    <property type="entry name" value="CYSTEINE DESULFURYLASE FAMILY MEMBER"/>
    <property type="match status" value="1"/>
</dbReference>
<dbReference type="PROSITE" id="PS00595">
    <property type="entry name" value="AA_TRANSFER_CLASS_5"/>
    <property type="match status" value="1"/>
</dbReference>
<dbReference type="Pfam" id="PF00266">
    <property type="entry name" value="Aminotran_5"/>
    <property type="match status" value="1"/>
</dbReference>
<evidence type="ECO:0000256" key="3">
    <source>
        <dbReference type="ARBA" id="ARBA00012239"/>
    </source>
</evidence>
<dbReference type="SUPFAM" id="SSF53383">
    <property type="entry name" value="PLP-dependent transferases"/>
    <property type="match status" value="1"/>
</dbReference>
<dbReference type="GO" id="GO:0046872">
    <property type="term" value="F:metal ion binding"/>
    <property type="evidence" value="ECO:0007669"/>
    <property type="project" value="UniProtKB-KW"/>
</dbReference>
<organism evidence="12 13">
    <name type="scientific">Sediminivirga luteola</name>
    <dbReference type="NCBI Taxonomy" id="1774748"/>
    <lineage>
        <taxon>Bacteria</taxon>
        <taxon>Bacillati</taxon>
        <taxon>Actinomycetota</taxon>
        <taxon>Actinomycetes</taxon>
        <taxon>Micrococcales</taxon>
        <taxon>Brevibacteriaceae</taxon>
        <taxon>Sediminivirga</taxon>
    </lineage>
</organism>
<reference evidence="12" key="2">
    <citation type="submission" date="2020-09" db="EMBL/GenBank/DDBJ databases">
        <authorList>
            <person name="Sun Q."/>
            <person name="Zhou Y."/>
        </authorList>
    </citation>
    <scope>NUCLEOTIDE SEQUENCE</scope>
    <source>
        <strain evidence="12">CGMCC 1.12785</strain>
    </source>
</reference>
<dbReference type="FunFam" id="3.40.640.10:FF:000084">
    <property type="entry name" value="IscS-like cysteine desulfurase"/>
    <property type="match status" value="1"/>
</dbReference>
<dbReference type="Gene3D" id="3.40.640.10">
    <property type="entry name" value="Type I PLP-dependent aspartate aminotransferase-like (Major domain)"/>
    <property type="match status" value="1"/>
</dbReference>
<keyword evidence="6" id="KW-0663">Pyridoxal phosphate</keyword>
<dbReference type="EMBL" id="BMFY01000005">
    <property type="protein sequence ID" value="GGA12634.1"/>
    <property type="molecule type" value="Genomic_DNA"/>
</dbReference>